<dbReference type="RefSeq" id="WP_092525381.1">
    <property type="nucleotide sequence ID" value="NZ_FNKO01000002.1"/>
</dbReference>
<name>A0A1H1G042_9ACTN</name>
<keyword evidence="3" id="KW-1185">Reference proteome</keyword>
<gene>
    <name evidence="2" type="ORF">SAMN04489718_3342</name>
</gene>
<evidence type="ECO:0008006" key="4">
    <source>
        <dbReference type="Google" id="ProtNLM"/>
    </source>
</evidence>
<feature type="region of interest" description="Disordered" evidence="1">
    <location>
        <begin position="228"/>
        <end position="250"/>
    </location>
</feature>
<sequence>MMSVGTRLVVSLHGIGGAEALDRCERFAADMQARGVALSLLVAPAELTDPAVSDWLLRRRARGDFPVLHGVGGVFHNAESAFDAPRFLPRHEAGLWLAAANAVLEARGLSTEVFAVRANRVSDGTLRALRESGFGLCAGPAVLHDLRAEATHRVDARVFTGPRGEVGRCRALRLGTERSVLAGRWLTRLAVSAADLLAPRRRLAVADAVDGALARGAVPVTYDQLVPRERAPRPVPGTRGGIPNPDPLTS</sequence>
<evidence type="ECO:0000313" key="2">
    <source>
        <dbReference type="EMBL" id="SDR06584.1"/>
    </source>
</evidence>
<evidence type="ECO:0000313" key="3">
    <source>
        <dbReference type="Proteomes" id="UP000199301"/>
    </source>
</evidence>
<evidence type="ECO:0000256" key="1">
    <source>
        <dbReference type="SAM" id="MobiDB-lite"/>
    </source>
</evidence>
<dbReference type="STRING" id="995062.SAMN04489718_3342"/>
<dbReference type="EMBL" id="FNKO01000002">
    <property type="protein sequence ID" value="SDR06584.1"/>
    <property type="molecule type" value="Genomic_DNA"/>
</dbReference>
<accession>A0A1H1G042</accession>
<dbReference type="AlphaFoldDB" id="A0A1H1G042"/>
<dbReference type="Proteomes" id="UP000199301">
    <property type="component" value="Unassembled WGS sequence"/>
</dbReference>
<organism evidence="2 3">
    <name type="scientific">Actinopolyspora saharensis</name>
    <dbReference type="NCBI Taxonomy" id="995062"/>
    <lineage>
        <taxon>Bacteria</taxon>
        <taxon>Bacillati</taxon>
        <taxon>Actinomycetota</taxon>
        <taxon>Actinomycetes</taxon>
        <taxon>Actinopolysporales</taxon>
        <taxon>Actinopolysporaceae</taxon>
        <taxon>Actinopolyspora</taxon>
    </lineage>
</organism>
<protein>
    <recommendedName>
        <fullName evidence="4">DUF2334 domain-containing protein</fullName>
    </recommendedName>
</protein>
<reference evidence="3" key="1">
    <citation type="submission" date="2016-10" db="EMBL/GenBank/DDBJ databases">
        <authorList>
            <person name="Varghese N."/>
            <person name="Submissions S."/>
        </authorList>
    </citation>
    <scope>NUCLEOTIDE SEQUENCE [LARGE SCALE GENOMIC DNA]</scope>
    <source>
        <strain evidence="3">DSM 45459</strain>
    </source>
</reference>
<proteinExistence type="predicted"/>